<dbReference type="InterPro" id="IPR052573">
    <property type="entry name" value="DnaJ_C_subfamily_28"/>
</dbReference>
<feature type="domain" description="DnaJ homologue subfamily C member 28 conserved" evidence="1">
    <location>
        <begin position="7"/>
        <end position="73"/>
    </location>
</feature>
<dbReference type="AlphaFoldDB" id="A0A2C6MDX9"/>
<dbReference type="Pfam" id="PF09350">
    <property type="entry name" value="DJC28_CD"/>
    <property type="match status" value="1"/>
</dbReference>
<comment type="caution">
    <text evidence="2">The sequence shown here is derived from an EMBL/GenBank/DDBJ whole genome shotgun (WGS) entry which is preliminary data.</text>
</comment>
<dbReference type="PANTHER" id="PTHR39158">
    <property type="entry name" value="OS08G0560600 PROTEIN"/>
    <property type="match status" value="1"/>
</dbReference>
<name>A0A2C6MDX9_9FIRM</name>
<gene>
    <name evidence="2" type="ORF">P378_13755</name>
</gene>
<dbReference type="Proteomes" id="UP000222564">
    <property type="component" value="Unassembled WGS sequence"/>
</dbReference>
<proteinExistence type="predicted"/>
<organism evidence="2 3">
    <name type="scientific">Desulforamulus profundi</name>
    <dbReference type="NCBI Taxonomy" id="1383067"/>
    <lineage>
        <taxon>Bacteria</taxon>
        <taxon>Bacillati</taxon>
        <taxon>Bacillota</taxon>
        <taxon>Clostridia</taxon>
        <taxon>Eubacteriales</taxon>
        <taxon>Peptococcaceae</taxon>
        <taxon>Desulforamulus</taxon>
    </lineage>
</organism>
<reference evidence="2 3" key="1">
    <citation type="submission" date="2013-09" db="EMBL/GenBank/DDBJ databases">
        <title>Biodegradation of hydrocarbons in the deep terrestrial subsurface : characterization of a microbial consortium composed of two Desulfotomaculum species originating from a deep geological formation.</title>
        <authorList>
            <person name="Aullo T."/>
            <person name="Berlendis S."/>
            <person name="Lascourreges J.-F."/>
            <person name="Dessort D."/>
            <person name="Saint-Laurent S."/>
            <person name="Schraauwers B."/>
            <person name="Mas J."/>
            <person name="Magot M."/>
            <person name="Ranchou-Peyruse A."/>
        </authorList>
    </citation>
    <scope>NUCLEOTIDE SEQUENCE [LARGE SCALE GENOMIC DNA]</scope>
    <source>
        <strain evidence="2 3">Bs107</strain>
    </source>
</reference>
<evidence type="ECO:0000313" key="2">
    <source>
        <dbReference type="EMBL" id="PHJ37805.1"/>
    </source>
</evidence>
<evidence type="ECO:0000259" key="1">
    <source>
        <dbReference type="Pfam" id="PF09350"/>
    </source>
</evidence>
<protein>
    <submittedName>
        <fullName evidence="2">Molecular chaperone DnaJ</fullName>
    </submittedName>
</protein>
<dbReference type="EMBL" id="AWQQ01000077">
    <property type="protein sequence ID" value="PHJ37805.1"/>
    <property type="molecule type" value="Genomic_DNA"/>
</dbReference>
<keyword evidence="3" id="KW-1185">Reference proteome</keyword>
<dbReference type="RefSeq" id="WP_099083448.1">
    <property type="nucleotide sequence ID" value="NZ_AWQQ01000077.1"/>
</dbReference>
<dbReference type="InterPro" id="IPR018961">
    <property type="entry name" value="DnaJ_homolog_subfam-C_membr-28"/>
</dbReference>
<dbReference type="OrthoDB" id="9798476at2"/>
<accession>A0A2C6MDX9</accession>
<evidence type="ECO:0000313" key="3">
    <source>
        <dbReference type="Proteomes" id="UP000222564"/>
    </source>
</evidence>
<sequence>MDVFALLAENKIRESIQNGELNNLPGSGKPLEMEDLSHIPDELRAGYRLLKNAGVLPEELEIKKEIISLHKLINYCYDEDEKRQLTKKLNEKILRFNILMEKRQVSSPALSCYKDKIYTKFGGY</sequence>
<dbReference type="PANTHER" id="PTHR39158:SF1">
    <property type="entry name" value="DNAJ HOMOLOG SUBFAMILY C MEMBER 28"/>
    <property type="match status" value="1"/>
</dbReference>